<dbReference type="PRINTS" id="PR01333">
    <property type="entry name" value="2POREKCHANEL"/>
</dbReference>
<gene>
    <name evidence="13" type="ORF">FEM48_Zijuj01G0086500</name>
</gene>
<dbReference type="GO" id="GO:0009705">
    <property type="term" value="C:plant-type vacuole membrane"/>
    <property type="evidence" value="ECO:0007669"/>
    <property type="project" value="TreeGrafter"/>
</dbReference>
<dbReference type="Gene3D" id="1.10.287.70">
    <property type="match status" value="2"/>
</dbReference>
<keyword evidence="4 11" id="KW-0812">Transmembrane</keyword>
<dbReference type="PANTHER" id="PTHR11003:SF271">
    <property type="entry name" value="TWO-PORE POTASSIUM CHANNEL 1-LIKE"/>
    <property type="match status" value="1"/>
</dbReference>
<evidence type="ECO:0000256" key="2">
    <source>
        <dbReference type="ARBA" id="ARBA00010159"/>
    </source>
</evidence>
<dbReference type="EMBL" id="JAEACU010000001">
    <property type="protein sequence ID" value="KAH7545371.1"/>
    <property type="molecule type" value="Genomic_DNA"/>
</dbReference>
<feature type="transmembrane region" description="Helical" evidence="11">
    <location>
        <begin position="140"/>
        <end position="161"/>
    </location>
</feature>
<accession>A0A978W087</accession>
<evidence type="ECO:0000256" key="3">
    <source>
        <dbReference type="ARBA" id="ARBA00022448"/>
    </source>
</evidence>
<keyword evidence="3" id="KW-0813">Transport</keyword>
<protein>
    <recommendedName>
        <fullName evidence="12">Potassium channel domain-containing protein</fullName>
    </recommendedName>
</protein>
<dbReference type="GO" id="GO:0005886">
    <property type="term" value="C:plasma membrane"/>
    <property type="evidence" value="ECO:0007669"/>
    <property type="project" value="TreeGrafter"/>
</dbReference>
<proteinExistence type="inferred from homology"/>
<dbReference type="SUPFAM" id="SSF47473">
    <property type="entry name" value="EF-hand"/>
    <property type="match status" value="1"/>
</dbReference>
<feature type="transmembrane region" description="Helical" evidence="11">
    <location>
        <begin position="204"/>
        <end position="225"/>
    </location>
</feature>
<dbReference type="InterPro" id="IPR018247">
    <property type="entry name" value="EF_Hand_1_Ca_BS"/>
</dbReference>
<name>A0A978W087_ZIZJJ</name>
<dbReference type="InterPro" id="IPR011992">
    <property type="entry name" value="EF-hand-dom_pair"/>
</dbReference>
<evidence type="ECO:0000256" key="6">
    <source>
        <dbReference type="ARBA" id="ARBA00022989"/>
    </source>
</evidence>
<evidence type="ECO:0000256" key="10">
    <source>
        <dbReference type="SAM" id="MobiDB-lite"/>
    </source>
</evidence>
<reference evidence="13" key="1">
    <citation type="journal article" date="2021" name="Front. Plant Sci.">
        <title>Chromosome-Scale Genome Assembly for Chinese Sour Jujube and Insights Into Its Genome Evolution and Domestication Signature.</title>
        <authorList>
            <person name="Shen L.-Y."/>
            <person name="Luo H."/>
            <person name="Wang X.-L."/>
            <person name="Wang X.-M."/>
            <person name="Qiu X.-J."/>
            <person name="Liu H."/>
            <person name="Zhou S.-S."/>
            <person name="Jia K.-H."/>
            <person name="Nie S."/>
            <person name="Bao Y.-T."/>
            <person name="Zhang R.-G."/>
            <person name="Yun Q.-Z."/>
            <person name="Chai Y.-H."/>
            <person name="Lu J.-Y."/>
            <person name="Li Y."/>
            <person name="Zhao S.-W."/>
            <person name="Mao J.-F."/>
            <person name="Jia S.-G."/>
            <person name="Mao Y.-M."/>
        </authorList>
    </citation>
    <scope>NUCLEOTIDE SEQUENCE</scope>
    <source>
        <strain evidence="13">AT0</strain>
        <tissue evidence="13">Leaf</tissue>
    </source>
</reference>
<evidence type="ECO:0000256" key="8">
    <source>
        <dbReference type="ARBA" id="ARBA00023136"/>
    </source>
</evidence>
<evidence type="ECO:0000313" key="13">
    <source>
        <dbReference type="EMBL" id="KAH7545371.1"/>
    </source>
</evidence>
<evidence type="ECO:0000256" key="1">
    <source>
        <dbReference type="ARBA" id="ARBA00004141"/>
    </source>
</evidence>
<feature type="domain" description="Potassium channel" evidence="12">
    <location>
        <begin position="210"/>
        <end position="283"/>
    </location>
</feature>
<feature type="compositionally biased region" description="Polar residues" evidence="10">
    <location>
        <begin position="41"/>
        <end position="51"/>
    </location>
</feature>
<dbReference type="Pfam" id="PF07885">
    <property type="entry name" value="Ion_trans_2"/>
    <property type="match status" value="2"/>
</dbReference>
<keyword evidence="9" id="KW-0407">Ion channel</keyword>
<dbReference type="GO" id="GO:0022841">
    <property type="term" value="F:potassium ion leak channel activity"/>
    <property type="evidence" value="ECO:0007669"/>
    <property type="project" value="TreeGrafter"/>
</dbReference>
<feature type="domain" description="Potassium channel" evidence="12">
    <location>
        <begin position="89"/>
        <end position="169"/>
    </location>
</feature>
<sequence>MKPNAAMDNDAKQALLSDQIMVDHVQPMNENNALQRRRNRQYGTSTTTASSPKINSLLKENGAEDQSLLDFECSRTFKQQFDIYQVIILLAAYLGGGTLCFFLVRNQIEGKKTNGVLDAMYFCVVTMTTVGYGDLVPNSILAKLLACVHVFIGVALAGLILGKVADYLMEKQETLLVRATYIREKVGSPELLKEVETHKVKYKFLTSGALILVLMIIGTVILSVVEDLQFMDAIYCVCSTITTLGYGDESFSSKGGRIFAVFWILGSTICLAQFYLYLAELYTEGRQKSLMKWVLTRKLTHSDLEEADLDHDEAVSASEFVLYKLKEMGKISQEDISVVMEAFQKLDIDQSGTLTASDLVLSQPS</sequence>
<dbReference type="OrthoDB" id="415460at2759"/>
<evidence type="ECO:0000259" key="12">
    <source>
        <dbReference type="Pfam" id="PF07885"/>
    </source>
</evidence>
<keyword evidence="8 11" id="KW-0472">Membrane</keyword>
<evidence type="ECO:0000313" key="14">
    <source>
        <dbReference type="Proteomes" id="UP000813462"/>
    </source>
</evidence>
<dbReference type="PANTHER" id="PTHR11003">
    <property type="entry name" value="POTASSIUM CHANNEL, SUBFAMILY K"/>
    <property type="match status" value="1"/>
</dbReference>
<evidence type="ECO:0000256" key="4">
    <source>
        <dbReference type="ARBA" id="ARBA00022692"/>
    </source>
</evidence>
<dbReference type="Proteomes" id="UP000813462">
    <property type="component" value="Unassembled WGS sequence"/>
</dbReference>
<dbReference type="InterPro" id="IPR003280">
    <property type="entry name" value="2pore_dom_K_chnl"/>
</dbReference>
<evidence type="ECO:0000256" key="7">
    <source>
        <dbReference type="ARBA" id="ARBA00023065"/>
    </source>
</evidence>
<dbReference type="GO" id="GO:0015271">
    <property type="term" value="F:outward rectifier potassium channel activity"/>
    <property type="evidence" value="ECO:0007669"/>
    <property type="project" value="TreeGrafter"/>
</dbReference>
<comment type="subcellular location">
    <subcellularLocation>
        <location evidence="1">Membrane</location>
        <topology evidence="1">Multi-pass membrane protein</topology>
    </subcellularLocation>
</comment>
<keyword evidence="7" id="KW-0406">Ion transport</keyword>
<evidence type="ECO:0000256" key="5">
    <source>
        <dbReference type="ARBA" id="ARBA00022837"/>
    </source>
</evidence>
<evidence type="ECO:0000256" key="9">
    <source>
        <dbReference type="ARBA" id="ARBA00023303"/>
    </source>
</evidence>
<dbReference type="PROSITE" id="PS00018">
    <property type="entry name" value="EF_HAND_1"/>
    <property type="match status" value="1"/>
</dbReference>
<dbReference type="Gene3D" id="1.10.238.10">
    <property type="entry name" value="EF-hand"/>
    <property type="match status" value="1"/>
</dbReference>
<feature type="region of interest" description="Disordered" evidence="10">
    <location>
        <begin position="30"/>
        <end position="51"/>
    </location>
</feature>
<comment type="caution">
    <text evidence="13">The sequence shown here is derived from an EMBL/GenBank/DDBJ whole genome shotgun (WGS) entry which is preliminary data.</text>
</comment>
<dbReference type="SUPFAM" id="SSF81324">
    <property type="entry name" value="Voltage-gated potassium channels"/>
    <property type="match status" value="2"/>
</dbReference>
<dbReference type="InterPro" id="IPR013099">
    <property type="entry name" value="K_chnl_dom"/>
</dbReference>
<organism evidence="13 14">
    <name type="scientific">Ziziphus jujuba var. spinosa</name>
    <dbReference type="NCBI Taxonomy" id="714518"/>
    <lineage>
        <taxon>Eukaryota</taxon>
        <taxon>Viridiplantae</taxon>
        <taxon>Streptophyta</taxon>
        <taxon>Embryophyta</taxon>
        <taxon>Tracheophyta</taxon>
        <taxon>Spermatophyta</taxon>
        <taxon>Magnoliopsida</taxon>
        <taxon>eudicotyledons</taxon>
        <taxon>Gunneridae</taxon>
        <taxon>Pentapetalae</taxon>
        <taxon>rosids</taxon>
        <taxon>fabids</taxon>
        <taxon>Rosales</taxon>
        <taxon>Rhamnaceae</taxon>
        <taxon>Paliureae</taxon>
        <taxon>Ziziphus</taxon>
    </lineage>
</organism>
<feature type="transmembrane region" description="Helical" evidence="11">
    <location>
        <begin position="83"/>
        <end position="104"/>
    </location>
</feature>
<keyword evidence="6 11" id="KW-1133">Transmembrane helix</keyword>
<comment type="similarity">
    <text evidence="2">Belongs to the two pore domain potassium channel (TC 1.A.1.7) family.</text>
</comment>
<dbReference type="GO" id="GO:0030322">
    <property type="term" value="P:stabilization of membrane potential"/>
    <property type="evidence" value="ECO:0007669"/>
    <property type="project" value="TreeGrafter"/>
</dbReference>
<evidence type="ECO:0000256" key="11">
    <source>
        <dbReference type="SAM" id="Phobius"/>
    </source>
</evidence>
<keyword evidence="5" id="KW-0106">Calcium</keyword>
<dbReference type="AlphaFoldDB" id="A0A978W087"/>
<feature type="transmembrane region" description="Helical" evidence="11">
    <location>
        <begin position="258"/>
        <end position="278"/>
    </location>
</feature>